<keyword evidence="4" id="KW-0472">Membrane</keyword>
<comment type="subcellular location">
    <subcellularLocation>
        <location evidence="1">Membrane</location>
        <topology evidence="1">Single-pass membrane protein</topology>
    </subcellularLocation>
</comment>
<reference evidence="6 7" key="1">
    <citation type="submission" date="2012-11" db="EMBL/GenBank/DDBJ databases">
        <title>Whole genome sequence of Gluconacetobacter xylinus NBRC 13693.</title>
        <authorList>
            <person name="Azuma Y."/>
            <person name="Higashiura N."/>
            <person name="Hirakawa H."/>
            <person name="Matsushita K."/>
        </authorList>
    </citation>
    <scope>NUCLEOTIDE SEQUENCE [LARGE SCALE GENOMIC DNA]</scope>
    <source>
        <strain evidence="6 7">NBRC 13693</strain>
    </source>
</reference>
<gene>
    <name evidence="6" type="ORF">Gxy13693_082_002</name>
</gene>
<dbReference type="GO" id="GO:0055085">
    <property type="term" value="P:transmembrane transport"/>
    <property type="evidence" value="ECO:0007669"/>
    <property type="project" value="InterPro"/>
</dbReference>
<dbReference type="SUPFAM" id="SSF74653">
    <property type="entry name" value="TolA/TonB C-terminal domain"/>
    <property type="match status" value="1"/>
</dbReference>
<dbReference type="InterPro" id="IPR037682">
    <property type="entry name" value="TonB_C"/>
</dbReference>
<sequence>MVDLVIGAQGQVAQASLRSSTGYDDLDRTALAAARNVRCTAEGGVTDGAKVTLPVIFHLKG</sequence>
<evidence type="ECO:0000256" key="2">
    <source>
        <dbReference type="ARBA" id="ARBA00022692"/>
    </source>
</evidence>
<evidence type="ECO:0000256" key="1">
    <source>
        <dbReference type="ARBA" id="ARBA00004167"/>
    </source>
</evidence>
<accession>A0A0D6QCE9</accession>
<evidence type="ECO:0000313" key="6">
    <source>
        <dbReference type="EMBL" id="GAO01014.1"/>
    </source>
</evidence>
<proteinExistence type="predicted"/>
<evidence type="ECO:0000313" key="7">
    <source>
        <dbReference type="Proteomes" id="UP000032683"/>
    </source>
</evidence>
<evidence type="ECO:0000256" key="3">
    <source>
        <dbReference type="ARBA" id="ARBA00022989"/>
    </source>
</evidence>
<dbReference type="AlphaFoldDB" id="A0A0D6QCE9"/>
<dbReference type="EMBL" id="BANJ01000082">
    <property type="protein sequence ID" value="GAO01014.1"/>
    <property type="molecule type" value="Genomic_DNA"/>
</dbReference>
<organism evidence="6 7">
    <name type="scientific">Komagataeibacter xylinus NBRC 13693</name>
    <dbReference type="NCBI Taxonomy" id="1234668"/>
    <lineage>
        <taxon>Bacteria</taxon>
        <taxon>Pseudomonadati</taxon>
        <taxon>Pseudomonadota</taxon>
        <taxon>Alphaproteobacteria</taxon>
        <taxon>Acetobacterales</taxon>
        <taxon>Acetobacteraceae</taxon>
        <taxon>Komagataeibacter</taxon>
    </lineage>
</organism>
<dbReference type="GO" id="GO:0016020">
    <property type="term" value="C:membrane"/>
    <property type="evidence" value="ECO:0007669"/>
    <property type="project" value="UniProtKB-SubCell"/>
</dbReference>
<dbReference type="PROSITE" id="PS52015">
    <property type="entry name" value="TONB_CTD"/>
    <property type="match status" value="1"/>
</dbReference>
<evidence type="ECO:0000259" key="5">
    <source>
        <dbReference type="PROSITE" id="PS52015"/>
    </source>
</evidence>
<comment type="caution">
    <text evidence="6">The sequence shown here is derived from an EMBL/GenBank/DDBJ whole genome shotgun (WGS) entry which is preliminary data.</text>
</comment>
<dbReference type="Pfam" id="PF03544">
    <property type="entry name" value="TonB_C"/>
    <property type="match status" value="1"/>
</dbReference>
<dbReference type="NCBIfam" id="TIGR01352">
    <property type="entry name" value="tonB_Cterm"/>
    <property type="match status" value="1"/>
</dbReference>
<dbReference type="InterPro" id="IPR006260">
    <property type="entry name" value="TonB/TolA_C"/>
</dbReference>
<name>A0A0D6QCE9_KOMXY</name>
<keyword evidence="3" id="KW-1133">Transmembrane helix</keyword>
<protein>
    <submittedName>
        <fullName evidence="6">TonB periplasmic protein</fullName>
    </submittedName>
</protein>
<dbReference type="Gene3D" id="3.30.1150.10">
    <property type="match status" value="1"/>
</dbReference>
<feature type="domain" description="TonB C-terminal" evidence="5">
    <location>
        <begin position="1"/>
        <end position="61"/>
    </location>
</feature>
<keyword evidence="2" id="KW-0812">Transmembrane</keyword>
<dbReference type="Proteomes" id="UP000032683">
    <property type="component" value="Unassembled WGS sequence"/>
</dbReference>
<evidence type="ECO:0000256" key="4">
    <source>
        <dbReference type="ARBA" id="ARBA00023136"/>
    </source>
</evidence>